<dbReference type="InterPro" id="IPR018755">
    <property type="entry name" value="Phage_Mu_Gp48"/>
</dbReference>
<gene>
    <name evidence="1" type="ORF">NCTC9185_07619</name>
</gene>
<sequence length="227" mass="25001">MSLFTTDDYRQALQALIPNGRAWPRDHDTVQAAVLRSLAASFQRSDNDALGILSGAFPQTATIMLPEWEKALGLPDDCSIGEVDTIGKRQNAIVSKFISTGGQSKSYFIGIAKALGYNITIKEYRQARSGLSVCGDGLNGDDWPFVWLVEGEETNISYARVGLSYCGDPLRSWGNRQLECRLSALSPSYTLVKFGYIYFGFNDEGVYEVTPEFATIFDIASGYISEN</sequence>
<dbReference type="AlphaFoldDB" id="A0A4U9DCH7"/>
<dbReference type="Proteomes" id="UP000339249">
    <property type="component" value="Unassembled WGS sequence"/>
</dbReference>
<evidence type="ECO:0000313" key="2">
    <source>
        <dbReference type="Proteomes" id="UP000339249"/>
    </source>
</evidence>
<dbReference type="EMBL" id="CABDVU010000001">
    <property type="protein sequence ID" value="VTN15531.1"/>
    <property type="molecule type" value="Genomic_DNA"/>
</dbReference>
<dbReference type="Pfam" id="PF10076">
    <property type="entry name" value="Phage_Mu_Gp48"/>
    <property type="match status" value="1"/>
</dbReference>
<evidence type="ECO:0000313" key="1">
    <source>
        <dbReference type="EMBL" id="VTN15531.1"/>
    </source>
</evidence>
<proteinExistence type="predicted"/>
<reference evidence="1 2" key="1">
    <citation type="submission" date="2019-04" db="EMBL/GenBank/DDBJ databases">
        <authorList>
            <consortium name="Pathogen Informatics"/>
        </authorList>
    </citation>
    <scope>NUCLEOTIDE SEQUENCE [LARGE SCALE GENOMIC DNA]</scope>
    <source>
        <strain evidence="1 2">NCTC9185</strain>
    </source>
</reference>
<name>A0A4U9DCH7_RAOTE</name>
<protein>
    <submittedName>
        <fullName evidence="1">Uncharacterized protein conserved in bacteria (DUF2313)</fullName>
    </submittedName>
</protein>
<accession>A0A4U9DCH7</accession>
<organism evidence="1 2">
    <name type="scientific">Raoultella terrigena</name>
    <name type="common">Klebsiella terrigena</name>
    <dbReference type="NCBI Taxonomy" id="577"/>
    <lineage>
        <taxon>Bacteria</taxon>
        <taxon>Pseudomonadati</taxon>
        <taxon>Pseudomonadota</taxon>
        <taxon>Gammaproteobacteria</taxon>
        <taxon>Enterobacterales</taxon>
        <taxon>Enterobacteriaceae</taxon>
        <taxon>Klebsiella/Raoultella group</taxon>
        <taxon>Raoultella</taxon>
    </lineage>
</organism>